<dbReference type="EMBL" id="GECZ01029204">
    <property type="protein sequence ID" value="JAS40565.1"/>
    <property type="molecule type" value="Transcribed_RNA"/>
</dbReference>
<feature type="non-terminal residue" evidence="1">
    <location>
        <position position="117"/>
    </location>
</feature>
<dbReference type="AlphaFoldDB" id="A0A1B6ERF2"/>
<organism evidence="1">
    <name type="scientific">Cuerna arida</name>
    <dbReference type="NCBI Taxonomy" id="1464854"/>
    <lineage>
        <taxon>Eukaryota</taxon>
        <taxon>Metazoa</taxon>
        <taxon>Ecdysozoa</taxon>
        <taxon>Arthropoda</taxon>
        <taxon>Hexapoda</taxon>
        <taxon>Insecta</taxon>
        <taxon>Pterygota</taxon>
        <taxon>Neoptera</taxon>
        <taxon>Paraneoptera</taxon>
        <taxon>Hemiptera</taxon>
        <taxon>Auchenorrhyncha</taxon>
        <taxon>Membracoidea</taxon>
        <taxon>Cicadellidae</taxon>
        <taxon>Cicadellinae</taxon>
        <taxon>Proconiini</taxon>
        <taxon>Cuerna</taxon>
    </lineage>
</organism>
<feature type="non-terminal residue" evidence="1">
    <location>
        <position position="1"/>
    </location>
</feature>
<sequence>ITTECIVRHLNSFVEEKDKRVDLEFDFSKIRSENSTVVDIIRNLSEYKFNVDENNETKVSTLKSRGDDLLEKMIKEVEREMPIPSDHYKTNINKEVSELIKNNKVQGADVLEEGSNS</sequence>
<gene>
    <name evidence="1" type="ORF">g.4079</name>
</gene>
<proteinExistence type="predicted"/>
<evidence type="ECO:0000313" key="1">
    <source>
        <dbReference type="EMBL" id="JAS40565.1"/>
    </source>
</evidence>
<protein>
    <submittedName>
        <fullName evidence="1">Uncharacterized protein</fullName>
    </submittedName>
</protein>
<reference evidence="1" key="1">
    <citation type="submission" date="2015-11" db="EMBL/GenBank/DDBJ databases">
        <title>De novo transcriptome assembly of four potential Pierce s Disease insect vectors from Arizona vineyards.</title>
        <authorList>
            <person name="Tassone E.E."/>
        </authorList>
    </citation>
    <scope>NUCLEOTIDE SEQUENCE</scope>
</reference>
<accession>A0A1B6ERF2</accession>
<name>A0A1B6ERF2_9HEMI</name>